<evidence type="ECO:0000313" key="2">
    <source>
        <dbReference type="EMBL" id="TCO37627.1"/>
    </source>
</evidence>
<reference evidence="2 3" key="1">
    <citation type="journal article" date="2015" name="Stand. Genomic Sci.">
        <title>Genomic Encyclopedia of Bacterial and Archaeal Type Strains, Phase III: the genomes of soil and plant-associated and newly described type strains.</title>
        <authorList>
            <person name="Whitman W.B."/>
            <person name="Woyke T."/>
            <person name="Klenk H.P."/>
            <person name="Zhou Y."/>
            <person name="Lilburn T.G."/>
            <person name="Beck B.J."/>
            <person name="De Vos P."/>
            <person name="Vandamme P."/>
            <person name="Eisen J.A."/>
            <person name="Garrity G."/>
            <person name="Hugenholtz P."/>
            <person name="Kyrpides N.C."/>
        </authorList>
    </citation>
    <scope>NUCLEOTIDE SEQUENCE [LARGE SCALE GENOMIC DNA]</scope>
    <source>
        <strain evidence="2 3">VKM Ac-2541</strain>
    </source>
</reference>
<dbReference type="Proteomes" id="UP000295573">
    <property type="component" value="Unassembled WGS sequence"/>
</dbReference>
<proteinExistence type="predicted"/>
<dbReference type="RefSeq" id="WP_132157762.1">
    <property type="nucleotide sequence ID" value="NZ_SLWR01000023.1"/>
</dbReference>
<keyword evidence="1" id="KW-0472">Membrane</keyword>
<dbReference type="EMBL" id="SLWR01000023">
    <property type="protein sequence ID" value="TCO37627.1"/>
    <property type="molecule type" value="Genomic_DNA"/>
</dbReference>
<feature type="transmembrane region" description="Helical" evidence="1">
    <location>
        <begin position="28"/>
        <end position="49"/>
    </location>
</feature>
<dbReference type="AlphaFoldDB" id="A0A4R2I1G8"/>
<accession>A0A4R2I1G8</accession>
<name>A0A4R2I1G8_9ACTN</name>
<keyword evidence="1" id="KW-1133">Transmembrane helix</keyword>
<sequence>MIAVAYVSVVIALAVLVAVPEQPSFAAYAAMMLLTAPLSLLLYLPYYSISLGVLPVDGPSWLWLFPVAWYAAIAAVQAWLVVKYLDRRQGGKEAA</sequence>
<keyword evidence="3" id="KW-1185">Reference proteome</keyword>
<evidence type="ECO:0000256" key="1">
    <source>
        <dbReference type="SAM" id="Phobius"/>
    </source>
</evidence>
<dbReference type="InterPro" id="IPR057702">
    <property type="entry name" value="DUF7942"/>
</dbReference>
<feature type="transmembrane region" description="Helical" evidence="1">
    <location>
        <begin position="61"/>
        <end position="82"/>
    </location>
</feature>
<evidence type="ECO:0000313" key="3">
    <source>
        <dbReference type="Proteomes" id="UP000295573"/>
    </source>
</evidence>
<keyword evidence="1" id="KW-0812">Transmembrane</keyword>
<comment type="caution">
    <text evidence="2">The sequence shown here is derived from an EMBL/GenBank/DDBJ whole genome shotgun (WGS) entry which is preliminary data.</text>
</comment>
<dbReference type="Pfam" id="PF25637">
    <property type="entry name" value="DUF7942"/>
    <property type="match status" value="1"/>
</dbReference>
<organism evidence="2 3">
    <name type="scientific">Kribbella antiqua</name>
    <dbReference type="NCBI Taxonomy" id="2512217"/>
    <lineage>
        <taxon>Bacteria</taxon>
        <taxon>Bacillati</taxon>
        <taxon>Actinomycetota</taxon>
        <taxon>Actinomycetes</taxon>
        <taxon>Propionibacteriales</taxon>
        <taxon>Kribbellaceae</taxon>
        <taxon>Kribbella</taxon>
    </lineage>
</organism>
<gene>
    <name evidence="2" type="ORF">EV646_12314</name>
</gene>
<protein>
    <submittedName>
        <fullName evidence="2">Uncharacterized protein</fullName>
    </submittedName>
</protein>